<feature type="transmembrane region" description="Helical" evidence="1">
    <location>
        <begin position="107"/>
        <end position="134"/>
    </location>
</feature>
<evidence type="ECO:0000313" key="3">
    <source>
        <dbReference type="Proteomes" id="UP001150924"/>
    </source>
</evidence>
<keyword evidence="1" id="KW-1133">Transmembrane helix</keyword>
<dbReference type="EMBL" id="JAPNKE010000002">
    <property type="protein sequence ID" value="MCY1008674.1"/>
    <property type="molecule type" value="Genomic_DNA"/>
</dbReference>
<protein>
    <submittedName>
        <fullName evidence="2">Uncharacterized protein</fullName>
    </submittedName>
</protein>
<sequence length="255" mass="27337">MTRLLWLDYLAGLRERKTWIAAAMLVYAVLVIPLLLADPPPHVREAIAAWFADADPFAVFMFVWIDLVMNKVATFVPVILASGVVLRERDTGVLAVLAAKPLTLSRYFVVRTVSACAVMLTLYVGAQLLAALWFPGRVAGFRPGTFLAAMSLHAFAVLFATAFAATVSVAVGRRGAGALVALMLLGLMVGLALVGFYQPEWYEMTLVNPLTLGALSMRDLAHLGASTLLPPMLALAGLTAVTIALGSRVVRKVEV</sequence>
<feature type="transmembrane region" description="Helical" evidence="1">
    <location>
        <begin position="20"/>
        <end position="37"/>
    </location>
</feature>
<dbReference type="Proteomes" id="UP001150924">
    <property type="component" value="Unassembled WGS sequence"/>
</dbReference>
<accession>A0A9X3EQZ8</accession>
<evidence type="ECO:0000256" key="1">
    <source>
        <dbReference type="SAM" id="Phobius"/>
    </source>
</evidence>
<proteinExistence type="predicted"/>
<reference evidence="2" key="1">
    <citation type="submission" date="2022-11" db="EMBL/GenBank/DDBJ databases">
        <title>Minimal conservation of predation-associated metabolite biosynthetic gene clusters underscores biosynthetic potential of Myxococcota including descriptions for ten novel species: Archangium lansinium sp. nov., Myxococcus landrumus sp. nov., Nannocystis bai.</title>
        <authorList>
            <person name="Ahearne A."/>
            <person name="Stevens C."/>
            <person name="Phillips K."/>
        </authorList>
    </citation>
    <scope>NUCLEOTIDE SEQUENCE</scope>
    <source>
        <strain evidence="2">Na p29</strain>
    </source>
</reference>
<feature type="transmembrane region" description="Helical" evidence="1">
    <location>
        <begin position="146"/>
        <end position="171"/>
    </location>
</feature>
<dbReference type="RefSeq" id="WP_267771280.1">
    <property type="nucleotide sequence ID" value="NZ_JAPNKE010000002.1"/>
</dbReference>
<keyword evidence="1" id="KW-0472">Membrane</keyword>
<feature type="transmembrane region" description="Helical" evidence="1">
    <location>
        <begin position="57"/>
        <end position="86"/>
    </location>
</feature>
<keyword evidence="3" id="KW-1185">Reference proteome</keyword>
<keyword evidence="1" id="KW-0812">Transmembrane</keyword>
<feature type="transmembrane region" description="Helical" evidence="1">
    <location>
        <begin position="228"/>
        <end position="250"/>
    </location>
</feature>
<gene>
    <name evidence="2" type="ORF">OV079_24545</name>
</gene>
<organism evidence="2 3">
    <name type="scientific">Nannocystis pusilla</name>
    <dbReference type="NCBI Taxonomy" id="889268"/>
    <lineage>
        <taxon>Bacteria</taxon>
        <taxon>Pseudomonadati</taxon>
        <taxon>Myxococcota</taxon>
        <taxon>Polyangia</taxon>
        <taxon>Nannocystales</taxon>
        <taxon>Nannocystaceae</taxon>
        <taxon>Nannocystis</taxon>
    </lineage>
</organism>
<feature type="transmembrane region" description="Helical" evidence="1">
    <location>
        <begin position="178"/>
        <end position="197"/>
    </location>
</feature>
<name>A0A9X3EQZ8_9BACT</name>
<evidence type="ECO:0000313" key="2">
    <source>
        <dbReference type="EMBL" id="MCY1008674.1"/>
    </source>
</evidence>
<dbReference type="AlphaFoldDB" id="A0A9X3EQZ8"/>
<comment type="caution">
    <text evidence="2">The sequence shown here is derived from an EMBL/GenBank/DDBJ whole genome shotgun (WGS) entry which is preliminary data.</text>
</comment>